<name>A0ACC7MK89_9BURK</name>
<accession>A0ACC7MK89</accession>
<evidence type="ECO:0000313" key="1">
    <source>
        <dbReference type="EMBL" id="MFJ1472332.1"/>
    </source>
</evidence>
<sequence length="88" mass="10182">MRRTLVELVSFGALDPDHREQMAQQRCQVSRSMVAKAGDRDLLQHDAWHNVFRMLPGFGAFCLMEQAYPSLRTSSSFGRRDANQRKIR</sequence>
<reference evidence="1" key="1">
    <citation type="submission" date="2024-11" db="EMBL/GenBank/DDBJ databases">
        <title>Description of Massilia orientalis sp. nov., isolated from rhizosphere soil of Ageratina adenophora.</title>
        <authorList>
            <person name="Wang Y."/>
        </authorList>
    </citation>
    <scope>NUCLEOTIDE SEQUENCE</scope>
    <source>
        <strain evidence="1">YIM B02787</strain>
    </source>
</reference>
<evidence type="ECO:0000313" key="2">
    <source>
        <dbReference type="Proteomes" id="UP001168096"/>
    </source>
</evidence>
<dbReference type="Proteomes" id="UP001168096">
    <property type="component" value="Unassembled WGS sequence"/>
</dbReference>
<organism evidence="1 2">
    <name type="scientific">Massilia orientalis</name>
    <dbReference type="NCBI Taxonomy" id="3050128"/>
    <lineage>
        <taxon>Bacteria</taxon>
        <taxon>Pseudomonadati</taxon>
        <taxon>Pseudomonadota</taxon>
        <taxon>Betaproteobacteria</taxon>
        <taxon>Burkholderiales</taxon>
        <taxon>Oxalobacteraceae</taxon>
        <taxon>Telluria group</taxon>
        <taxon>Massilia</taxon>
    </lineage>
</organism>
<dbReference type="EMBL" id="JASNRB020000042">
    <property type="protein sequence ID" value="MFJ1472332.1"/>
    <property type="molecule type" value="Genomic_DNA"/>
</dbReference>
<comment type="caution">
    <text evidence="1">The sequence shown here is derived from an EMBL/GenBank/DDBJ whole genome shotgun (WGS) entry which is preliminary data.</text>
</comment>
<proteinExistence type="predicted"/>
<keyword evidence="2" id="KW-1185">Reference proteome</keyword>
<gene>
    <name evidence="1" type="ORF">QPK29_031855</name>
</gene>
<protein>
    <submittedName>
        <fullName evidence="1">Uncharacterized protein</fullName>
    </submittedName>
</protein>